<dbReference type="SUPFAM" id="SSF81345">
    <property type="entry name" value="ABC transporter involved in vitamin B12 uptake, BtuC"/>
    <property type="match status" value="1"/>
</dbReference>
<evidence type="ECO:0000256" key="1">
    <source>
        <dbReference type="ARBA" id="ARBA00004651"/>
    </source>
</evidence>
<dbReference type="OrthoDB" id="9811721at2"/>
<dbReference type="Pfam" id="PF01032">
    <property type="entry name" value="FecCD"/>
    <property type="match status" value="1"/>
</dbReference>
<feature type="transmembrane region" description="Helical" evidence="8">
    <location>
        <begin position="15"/>
        <end position="36"/>
    </location>
</feature>
<proteinExistence type="inferred from homology"/>
<dbReference type="PANTHER" id="PTHR30472:SF65">
    <property type="entry name" value="SIDEROPHORE TRANSPORT SYSTEM PERMEASE PROTEIN YFIZ-RELATED"/>
    <property type="match status" value="1"/>
</dbReference>
<evidence type="ECO:0000256" key="8">
    <source>
        <dbReference type="SAM" id="Phobius"/>
    </source>
</evidence>
<keyword evidence="6 8" id="KW-1133">Transmembrane helix</keyword>
<dbReference type="Proteomes" id="UP000282028">
    <property type="component" value="Unassembled WGS sequence"/>
</dbReference>
<evidence type="ECO:0000313" key="9">
    <source>
        <dbReference type="EMBL" id="RNB67492.1"/>
    </source>
</evidence>
<feature type="transmembrane region" description="Helical" evidence="8">
    <location>
        <begin position="286"/>
        <end position="308"/>
    </location>
</feature>
<keyword evidence="3" id="KW-0813">Transport</keyword>
<feature type="transmembrane region" description="Helical" evidence="8">
    <location>
        <begin position="314"/>
        <end position="332"/>
    </location>
</feature>
<dbReference type="EMBL" id="RHHR01000051">
    <property type="protein sequence ID" value="RNB67492.1"/>
    <property type="molecule type" value="Genomic_DNA"/>
</dbReference>
<reference evidence="9 10" key="1">
    <citation type="submission" date="2018-10" db="EMBL/GenBank/DDBJ databases">
        <title>Phylogenomics of Brevibacillus.</title>
        <authorList>
            <person name="Dunlap C."/>
        </authorList>
    </citation>
    <scope>NUCLEOTIDE SEQUENCE [LARGE SCALE GENOMIC DNA]</scope>
    <source>
        <strain evidence="9 10">JCM 12215</strain>
    </source>
</reference>
<feature type="transmembrane region" description="Helical" evidence="8">
    <location>
        <begin position="125"/>
        <end position="144"/>
    </location>
</feature>
<feature type="transmembrane region" description="Helical" evidence="8">
    <location>
        <begin position="198"/>
        <end position="221"/>
    </location>
</feature>
<evidence type="ECO:0000256" key="3">
    <source>
        <dbReference type="ARBA" id="ARBA00022448"/>
    </source>
</evidence>
<keyword evidence="4" id="KW-1003">Cell membrane</keyword>
<sequence length="338" mass="35860">MDVESFFSTRYQKSVALIAGLVILLLSMVASVLYGLHNFQMTNAIQAYTSFDGSNEHLIIQHTRVPRAITAAFVGGSLAVAGALLQALTRNPLASPSVFGINSGAALMIVLALYLFGSMFSFSELMWVGFIGAGLTALFVYLLGSAGRGGMSPIKVTLAGAAVAAFASSLTSLLMLIDNVTMEEALYWLVGSVSGRDLRHALMIVPYLVCGWVFAGMLAASLNTMSLGDDVAKSLGQKTVWVKAAIVIVVVLLAGGSVALTGPIGFVGIIIPHICRYLVGIDHRWLIPYCIVFGAIFLVLADLLSRFLLMPNEVPVGVATAVIGVPFVIAIVRRRAYE</sequence>
<evidence type="ECO:0000256" key="7">
    <source>
        <dbReference type="ARBA" id="ARBA00023136"/>
    </source>
</evidence>
<dbReference type="Gene3D" id="1.10.3470.10">
    <property type="entry name" value="ABC transporter involved in vitamin B12 uptake, BtuC"/>
    <property type="match status" value="1"/>
</dbReference>
<feature type="transmembrane region" description="Helical" evidence="8">
    <location>
        <begin position="94"/>
        <end position="116"/>
    </location>
</feature>
<keyword evidence="10" id="KW-1185">Reference proteome</keyword>
<name>A0A3M8BVN0_9BACL</name>
<dbReference type="CDD" id="cd06550">
    <property type="entry name" value="TM_ABC_iron-siderophores_like"/>
    <property type="match status" value="1"/>
</dbReference>
<comment type="similarity">
    <text evidence="2">Belongs to the binding-protein-dependent transport system permease family. FecCD subfamily.</text>
</comment>
<keyword evidence="5 8" id="KW-0812">Transmembrane</keyword>
<feature type="transmembrane region" description="Helical" evidence="8">
    <location>
        <begin position="241"/>
        <end position="274"/>
    </location>
</feature>
<dbReference type="InterPro" id="IPR037294">
    <property type="entry name" value="ABC_BtuC-like"/>
</dbReference>
<evidence type="ECO:0000313" key="10">
    <source>
        <dbReference type="Proteomes" id="UP000282028"/>
    </source>
</evidence>
<evidence type="ECO:0000256" key="2">
    <source>
        <dbReference type="ARBA" id="ARBA00007935"/>
    </source>
</evidence>
<organism evidence="9 10">
    <name type="scientific">Brevibacillus invocatus</name>
    <dbReference type="NCBI Taxonomy" id="173959"/>
    <lineage>
        <taxon>Bacteria</taxon>
        <taxon>Bacillati</taxon>
        <taxon>Bacillota</taxon>
        <taxon>Bacilli</taxon>
        <taxon>Bacillales</taxon>
        <taxon>Paenibacillaceae</taxon>
        <taxon>Brevibacillus</taxon>
    </lineage>
</organism>
<evidence type="ECO:0000256" key="4">
    <source>
        <dbReference type="ARBA" id="ARBA00022475"/>
    </source>
</evidence>
<dbReference type="GO" id="GO:0033214">
    <property type="term" value="P:siderophore-iron import into cell"/>
    <property type="evidence" value="ECO:0007669"/>
    <property type="project" value="TreeGrafter"/>
</dbReference>
<comment type="caution">
    <text evidence="9">The sequence shown here is derived from an EMBL/GenBank/DDBJ whole genome shotgun (WGS) entry which is preliminary data.</text>
</comment>
<dbReference type="GO" id="GO:0005886">
    <property type="term" value="C:plasma membrane"/>
    <property type="evidence" value="ECO:0007669"/>
    <property type="project" value="UniProtKB-SubCell"/>
</dbReference>
<keyword evidence="7 8" id="KW-0472">Membrane</keyword>
<dbReference type="FunFam" id="1.10.3470.10:FF:000001">
    <property type="entry name" value="Vitamin B12 ABC transporter permease BtuC"/>
    <property type="match status" value="1"/>
</dbReference>
<dbReference type="GO" id="GO:0022857">
    <property type="term" value="F:transmembrane transporter activity"/>
    <property type="evidence" value="ECO:0007669"/>
    <property type="project" value="InterPro"/>
</dbReference>
<evidence type="ECO:0000256" key="6">
    <source>
        <dbReference type="ARBA" id="ARBA00022989"/>
    </source>
</evidence>
<gene>
    <name evidence="9" type="ORF">EDM52_22320</name>
</gene>
<protein>
    <submittedName>
        <fullName evidence="9">Iron ABC transporter permease</fullName>
    </submittedName>
</protein>
<dbReference type="InterPro" id="IPR000522">
    <property type="entry name" value="ABC_transptr_permease_BtuC"/>
</dbReference>
<dbReference type="PANTHER" id="PTHR30472">
    <property type="entry name" value="FERRIC ENTEROBACTIN TRANSPORT SYSTEM PERMEASE PROTEIN"/>
    <property type="match status" value="1"/>
</dbReference>
<evidence type="ECO:0000256" key="5">
    <source>
        <dbReference type="ARBA" id="ARBA00022692"/>
    </source>
</evidence>
<feature type="transmembrane region" description="Helical" evidence="8">
    <location>
        <begin position="68"/>
        <end position="88"/>
    </location>
</feature>
<feature type="transmembrane region" description="Helical" evidence="8">
    <location>
        <begin position="156"/>
        <end position="177"/>
    </location>
</feature>
<dbReference type="AlphaFoldDB" id="A0A3M8BVN0"/>
<accession>A0A3M8BVN0</accession>
<comment type="subcellular location">
    <subcellularLocation>
        <location evidence="1">Cell membrane</location>
        <topology evidence="1">Multi-pass membrane protein</topology>
    </subcellularLocation>
</comment>